<dbReference type="GO" id="GO:0006779">
    <property type="term" value="P:porphyrin-containing compound biosynthetic process"/>
    <property type="evidence" value="ECO:0007669"/>
    <property type="project" value="InterPro"/>
</dbReference>
<evidence type="ECO:0000256" key="8">
    <source>
        <dbReference type="ARBA" id="ARBA00023014"/>
    </source>
</evidence>
<dbReference type="InterPro" id="IPR034505">
    <property type="entry name" value="Coproporphyrinogen-III_oxidase"/>
</dbReference>
<keyword evidence="9 10" id="KW-0143">Chaperone</keyword>
<dbReference type="PANTHER" id="PTHR13932:SF5">
    <property type="entry name" value="RADICAL S-ADENOSYL METHIONINE DOMAIN-CONTAINING PROTEIN 1, MITOCHONDRIAL"/>
    <property type="match status" value="1"/>
</dbReference>
<dbReference type="OrthoDB" id="9808022at2"/>
<dbReference type="CDD" id="cd01335">
    <property type="entry name" value="Radical_SAM"/>
    <property type="match status" value="1"/>
</dbReference>
<dbReference type="PANTHER" id="PTHR13932">
    <property type="entry name" value="COPROPORPHYRINIGEN III OXIDASE"/>
    <property type="match status" value="1"/>
</dbReference>
<reference evidence="12 13" key="1">
    <citation type="submission" date="2018-03" db="EMBL/GenBank/DDBJ databases">
        <title>Ahniella affigens gen. nov., sp. nov., a gammaproteobacterium isolated from sandy soil near a stream.</title>
        <authorList>
            <person name="Ko Y."/>
            <person name="Kim J.-H."/>
        </authorList>
    </citation>
    <scope>NUCLEOTIDE SEQUENCE [LARGE SCALE GENOMIC DNA]</scope>
    <source>
        <strain evidence="12 13">D13</strain>
    </source>
</reference>
<keyword evidence="10" id="KW-0004">4Fe-4S</keyword>
<dbReference type="NCBIfam" id="TIGR00539">
    <property type="entry name" value="hemN_rel"/>
    <property type="match status" value="1"/>
</dbReference>
<evidence type="ECO:0000256" key="4">
    <source>
        <dbReference type="ARBA" id="ARBA00022617"/>
    </source>
</evidence>
<comment type="subcellular location">
    <subcellularLocation>
        <location evidence="10">Cytoplasm</location>
    </subcellularLocation>
</comment>
<dbReference type="GO" id="GO:0005737">
    <property type="term" value="C:cytoplasm"/>
    <property type="evidence" value="ECO:0007669"/>
    <property type="project" value="UniProtKB-SubCell"/>
</dbReference>
<dbReference type="InterPro" id="IPR007197">
    <property type="entry name" value="rSAM"/>
</dbReference>
<evidence type="ECO:0000256" key="3">
    <source>
        <dbReference type="ARBA" id="ARBA00017228"/>
    </source>
</evidence>
<keyword evidence="6 10" id="KW-0479">Metal-binding</keyword>
<evidence type="ECO:0000256" key="5">
    <source>
        <dbReference type="ARBA" id="ARBA00022691"/>
    </source>
</evidence>
<dbReference type="InterPro" id="IPR013785">
    <property type="entry name" value="Aldolase_TIM"/>
</dbReference>
<dbReference type="SFLD" id="SFLDF00288">
    <property type="entry name" value="HemN-like__clustered_with_nucl"/>
    <property type="match status" value="1"/>
</dbReference>
<dbReference type="SFLD" id="SFLDG01065">
    <property type="entry name" value="anaerobic_coproporphyrinogen-I"/>
    <property type="match status" value="1"/>
</dbReference>
<dbReference type="SFLD" id="SFLDG01082">
    <property type="entry name" value="B12-binding_domain_containing"/>
    <property type="match status" value="1"/>
</dbReference>
<comment type="function">
    <text evidence="10">Probably acts as a heme chaperone, transferring heme to an unknown acceptor. Binds one molecule of heme per monomer, possibly covalently. Binds 1 [4Fe-4S] cluster. The cluster is coordinated with 3 cysteines and an exchangeable S-adenosyl-L-methionine.</text>
</comment>
<dbReference type="Proteomes" id="UP000241074">
    <property type="component" value="Chromosome"/>
</dbReference>
<dbReference type="PROSITE" id="PS51918">
    <property type="entry name" value="RADICAL_SAM"/>
    <property type="match status" value="1"/>
</dbReference>
<dbReference type="Pfam" id="PF06969">
    <property type="entry name" value="HemN_C"/>
    <property type="match status" value="1"/>
</dbReference>
<dbReference type="KEGG" id="xba:C7S18_11270"/>
<keyword evidence="5 10" id="KW-0949">S-adenosyl-L-methionine</keyword>
<dbReference type="GO" id="GO:0004109">
    <property type="term" value="F:coproporphyrinogen oxidase activity"/>
    <property type="evidence" value="ECO:0007669"/>
    <property type="project" value="InterPro"/>
</dbReference>
<evidence type="ECO:0000256" key="6">
    <source>
        <dbReference type="ARBA" id="ARBA00022723"/>
    </source>
</evidence>
<sequence length="403" mass="44458">MPAMQPAAIPLSLYVHIPWCVRKCPYCDFNSHERQDDAEPQYVAALIQDVVQECVRVPSLAERDIVSVFFGGGTPSLFSGASIQTILDGMRRQLRFASDCEITLETNPGTAEYDRFEAYLEAGVNRLSFGIQSFDPAKLKRLGRIHDEQQARAAVRAAQRAGFANINLDLMYALPEQTLAGALQDVAEAIALGPIHLSHYQLTLEPNTLFAAKPPPLPDDDLAYDMQLACQDAMAAAGFTQYEVSAYAAAGRQARHNRNYWQFGDYIGLGAGAHGKLTLPDGSIIRSARKKLPRSYLNGIATNHVLAEWQAIPKHRLPFEFMLNALRLNEGFAVAQFAQRTGLPWSDIQPQIDSAIADGLLELAAEPHGTLCRPTELGRRFLNDLIERFLPDESPPSDAIATR</sequence>
<keyword evidence="10" id="KW-0963">Cytoplasm</keyword>
<dbReference type="SUPFAM" id="SSF102114">
    <property type="entry name" value="Radical SAM enzymes"/>
    <property type="match status" value="1"/>
</dbReference>
<dbReference type="RefSeq" id="WP_106891663.1">
    <property type="nucleotide sequence ID" value="NZ_CP027860.1"/>
</dbReference>
<keyword evidence="8 10" id="KW-0411">Iron-sulfur</keyword>
<evidence type="ECO:0000313" key="13">
    <source>
        <dbReference type="Proteomes" id="UP000241074"/>
    </source>
</evidence>
<name>A0A2P1PSB9_9GAMM</name>
<dbReference type="InterPro" id="IPR058240">
    <property type="entry name" value="rSAM_sf"/>
</dbReference>
<feature type="domain" description="Radical SAM core" evidence="11">
    <location>
        <begin position="5"/>
        <end position="240"/>
    </location>
</feature>
<dbReference type="AlphaFoldDB" id="A0A2P1PSB9"/>
<reference evidence="12 13" key="2">
    <citation type="submission" date="2018-03" db="EMBL/GenBank/DDBJ databases">
        <authorList>
            <person name="Keele B.F."/>
        </authorList>
    </citation>
    <scope>NUCLEOTIDE SEQUENCE [LARGE SCALE GENOMIC DNA]</scope>
    <source>
        <strain evidence="12 13">D13</strain>
    </source>
</reference>
<dbReference type="Gene3D" id="3.20.20.70">
    <property type="entry name" value="Aldolase class I"/>
    <property type="match status" value="1"/>
</dbReference>
<evidence type="ECO:0000256" key="10">
    <source>
        <dbReference type="RuleBase" id="RU364116"/>
    </source>
</evidence>
<dbReference type="GO" id="GO:0051539">
    <property type="term" value="F:4 iron, 4 sulfur cluster binding"/>
    <property type="evidence" value="ECO:0007669"/>
    <property type="project" value="UniProtKB-UniRule"/>
</dbReference>
<comment type="cofactor">
    <cofactor evidence="1">
        <name>[4Fe-4S] cluster</name>
        <dbReference type="ChEBI" id="CHEBI:49883"/>
    </cofactor>
</comment>
<gene>
    <name evidence="12" type="ORF">C7S18_11270</name>
</gene>
<dbReference type="InterPro" id="IPR006638">
    <property type="entry name" value="Elp3/MiaA/NifB-like_rSAM"/>
</dbReference>
<evidence type="ECO:0000259" key="11">
    <source>
        <dbReference type="PROSITE" id="PS51918"/>
    </source>
</evidence>
<dbReference type="SMART" id="SM00729">
    <property type="entry name" value="Elp3"/>
    <property type="match status" value="1"/>
</dbReference>
<accession>A0A2P1PSB9</accession>
<dbReference type="EMBL" id="CP027860">
    <property type="protein sequence ID" value="AVP97743.1"/>
    <property type="molecule type" value="Genomic_DNA"/>
</dbReference>
<evidence type="ECO:0000256" key="1">
    <source>
        <dbReference type="ARBA" id="ARBA00001966"/>
    </source>
</evidence>
<dbReference type="SFLD" id="SFLDF00562">
    <property type="entry name" value="HemN-like__clustered_with_heat"/>
    <property type="match status" value="1"/>
</dbReference>
<dbReference type="InterPro" id="IPR010723">
    <property type="entry name" value="HemN_C"/>
</dbReference>
<evidence type="ECO:0000313" key="12">
    <source>
        <dbReference type="EMBL" id="AVP97743.1"/>
    </source>
</evidence>
<dbReference type="SFLD" id="SFLDS00029">
    <property type="entry name" value="Radical_SAM"/>
    <property type="match status" value="1"/>
</dbReference>
<evidence type="ECO:0000256" key="7">
    <source>
        <dbReference type="ARBA" id="ARBA00023004"/>
    </source>
</evidence>
<proteinExistence type="inferred from homology"/>
<keyword evidence="13" id="KW-1185">Reference proteome</keyword>
<evidence type="ECO:0000256" key="2">
    <source>
        <dbReference type="ARBA" id="ARBA00006100"/>
    </source>
</evidence>
<keyword evidence="7 10" id="KW-0408">Iron</keyword>
<dbReference type="GO" id="GO:0046872">
    <property type="term" value="F:metal ion binding"/>
    <property type="evidence" value="ECO:0007669"/>
    <property type="project" value="UniProtKB-UniRule"/>
</dbReference>
<protein>
    <recommendedName>
        <fullName evidence="3 10">Heme chaperone HemW</fullName>
    </recommendedName>
</protein>
<keyword evidence="4 10" id="KW-0349">Heme</keyword>
<evidence type="ECO:0000256" key="9">
    <source>
        <dbReference type="ARBA" id="ARBA00023186"/>
    </source>
</evidence>
<dbReference type="InterPro" id="IPR004559">
    <property type="entry name" value="HemW-like"/>
</dbReference>
<dbReference type="Pfam" id="PF04055">
    <property type="entry name" value="Radical_SAM"/>
    <property type="match status" value="1"/>
</dbReference>
<comment type="similarity">
    <text evidence="2">Belongs to the anaerobic coproporphyrinogen-III oxidase family. HemW subfamily.</text>
</comment>
<organism evidence="12 13">
    <name type="scientific">Ahniella affigens</name>
    <dbReference type="NCBI Taxonomy" id="2021234"/>
    <lineage>
        <taxon>Bacteria</taxon>
        <taxon>Pseudomonadati</taxon>
        <taxon>Pseudomonadota</taxon>
        <taxon>Gammaproteobacteria</taxon>
        <taxon>Lysobacterales</taxon>
        <taxon>Rhodanobacteraceae</taxon>
        <taxon>Ahniella</taxon>
    </lineage>
</organism>